<keyword evidence="2" id="KW-1185">Reference proteome</keyword>
<evidence type="ECO:0000313" key="2">
    <source>
        <dbReference type="Proteomes" id="UP000016637"/>
    </source>
</evidence>
<comment type="caution">
    <text evidence="1">The sequence shown here is derived from an EMBL/GenBank/DDBJ whole genome shotgun (WGS) entry which is preliminary data.</text>
</comment>
<accession>U2QUP9</accession>
<dbReference type="EMBL" id="AWVP01000014">
    <property type="protein sequence ID" value="ERK60271.1"/>
    <property type="molecule type" value="Genomic_DNA"/>
</dbReference>
<proteinExistence type="predicted"/>
<dbReference type="Proteomes" id="UP000016637">
    <property type="component" value="Unassembled WGS sequence"/>
</dbReference>
<gene>
    <name evidence="1" type="ORF">HMPREF1983_00226</name>
</gene>
<reference evidence="1 2" key="1">
    <citation type="submission" date="2013-08" db="EMBL/GenBank/DDBJ databases">
        <authorList>
            <person name="Weinstock G."/>
            <person name="Sodergren E."/>
            <person name="Wylie T."/>
            <person name="Fulton L."/>
            <person name="Fulton R."/>
            <person name="Fronick C."/>
            <person name="O'Laughlin M."/>
            <person name="Godfrey J."/>
            <person name="Miner T."/>
            <person name="Herter B."/>
            <person name="Appelbaum E."/>
            <person name="Cordes M."/>
            <person name="Lek S."/>
            <person name="Wollam A."/>
            <person name="Pepin K.H."/>
            <person name="Palsikar V.B."/>
            <person name="Mitreva M."/>
            <person name="Wilson R.K."/>
        </authorList>
    </citation>
    <scope>NUCLEOTIDE SEQUENCE [LARGE SCALE GENOMIC DNA]</scope>
    <source>
        <strain evidence="1 2">ATCC 700627</strain>
    </source>
</reference>
<protein>
    <submittedName>
        <fullName evidence="1">Uncharacterized protein</fullName>
    </submittedName>
</protein>
<dbReference type="AlphaFoldDB" id="U2QUP9"/>
<organism evidence="1 2">
    <name type="scientific">Gemella bergeri ATCC 700627</name>
    <dbReference type="NCBI Taxonomy" id="1321820"/>
    <lineage>
        <taxon>Bacteria</taxon>
        <taxon>Bacillati</taxon>
        <taxon>Bacillota</taxon>
        <taxon>Bacilli</taxon>
        <taxon>Bacillales</taxon>
        <taxon>Gemellaceae</taxon>
        <taxon>Gemella</taxon>
    </lineage>
</organism>
<sequence length="40" mass="4850">MLVAKLIYTLLHFDKKIYKIFCYSKSKEKSKIKVEDQKIK</sequence>
<dbReference type="HOGENOM" id="CLU_3290233_0_0_9"/>
<name>U2QUP9_9BACL</name>
<evidence type="ECO:0000313" key="1">
    <source>
        <dbReference type="EMBL" id="ERK60271.1"/>
    </source>
</evidence>